<gene>
    <name evidence="2" type="ORF">M6B38_339145</name>
</gene>
<comment type="caution">
    <text evidence="2">The sequence shown here is derived from an EMBL/GenBank/DDBJ whole genome shotgun (WGS) entry which is preliminary data.</text>
</comment>
<evidence type="ECO:0000313" key="3">
    <source>
        <dbReference type="Proteomes" id="UP001140949"/>
    </source>
</evidence>
<name>A0AAX6GZ86_IRIPA</name>
<feature type="region of interest" description="Disordered" evidence="1">
    <location>
        <begin position="89"/>
        <end position="111"/>
    </location>
</feature>
<proteinExistence type="predicted"/>
<evidence type="ECO:0000256" key="1">
    <source>
        <dbReference type="SAM" id="MobiDB-lite"/>
    </source>
</evidence>
<evidence type="ECO:0000313" key="2">
    <source>
        <dbReference type="EMBL" id="KAJ6833852.1"/>
    </source>
</evidence>
<dbReference type="EMBL" id="JANAVB010014797">
    <property type="protein sequence ID" value="KAJ6833852.1"/>
    <property type="molecule type" value="Genomic_DNA"/>
</dbReference>
<organism evidence="2 3">
    <name type="scientific">Iris pallida</name>
    <name type="common">Sweet iris</name>
    <dbReference type="NCBI Taxonomy" id="29817"/>
    <lineage>
        <taxon>Eukaryota</taxon>
        <taxon>Viridiplantae</taxon>
        <taxon>Streptophyta</taxon>
        <taxon>Embryophyta</taxon>
        <taxon>Tracheophyta</taxon>
        <taxon>Spermatophyta</taxon>
        <taxon>Magnoliopsida</taxon>
        <taxon>Liliopsida</taxon>
        <taxon>Asparagales</taxon>
        <taxon>Iridaceae</taxon>
        <taxon>Iridoideae</taxon>
        <taxon>Irideae</taxon>
        <taxon>Iris</taxon>
    </lineage>
</organism>
<accession>A0AAX6GZ86</accession>
<dbReference type="AlphaFoldDB" id="A0AAX6GZ86"/>
<reference evidence="2" key="2">
    <citation type="submission" date="2023-04" db="EMBL/GenBank/DDBJ databases">
        <authorList>
            <person name="Bruccoleri R.E."/>
            <person name="Oakeley E.J."/>
            <person name="Faust A.-M."/>
            <person name="Dessus-Babus S."/>
            <person name="Altorfer M."/>
            <person name="Burckhardt D."/>
            <person name="Oertli M."/>
            <person name="Naumann U."/>
            <person name="Petersen F."/>
            <person name="Wong J."/>
        </authorList>
    </citation>
    <scope>NUCLEOTIDE SEQUENCE</scope>
    <source>
        <strain evidence="2">GSM-AAB239-AS_SAM_17_03QT</strain>
        <tissue evidence="2">Leaf</tissue>
    </source>
</reference>
<sequence length="147" mass="16800">MDETIQVETRGTATAYCFLRHPTKLSCSVPPLLPVVSAAHQPAYGSLYSRSSHQLPLFVLRGHAPDPHRDPDPQHVHNQPLVEELVGKLRPGGQRQPRAHPLQRRVPPAVRHEPPYRTMAQYRYLRRPSPQNQTLPRDPLLVSFWHP</sequence>
<protein>
    <submittedName>
        <fullName evidence="2">Scopoletin glucosyltransferase-like</fullName>
    </submittedName>
</protein>
<reference evidence="2" key="1">
    <citation type="journal article" date="2023" name="GigaByte">
        <title>Genome assembly of the bearded iris, Iris pallida Lam.</title>
        <authorList>
            <person name="Bruccoleri R.E."/>
            <person name="Oakeley E.J."/>
            <person name="Faust A.M.E."/>
            <person name="Altorfer M."/>
            <person name="Dessus-Babus S."/>
            <person name="Burckhardt D."/>
            <person name="Oertli M."/>
            <person name="Naumann U."/>
            <person name="Petersen F."/>
            <person name="Wong J."/>
        </authorList>
    </citation>
    <scope>NUCLEOTIDE SEQUENCE</scope>
    <source>
        <strain evidence="2">GSM-AAB239-AS_SAM_17_03QT</strain>
    </source>
</reference>
<dbReference type="Proteomes" id="UP001140949">
    <property type="component" value="Unassembled WGS sequence"/>
</dbReference>
<keyword evidence="3" id="KW-1185">Reference proteome</keyword>